<dbReference type="Pfam" id="PF00651">
    <property type="entry name" value="BTB"/>
    <property type="match status" value="1"/>
</dbReference>
<dbReference type="SMART" id="SM00225">
    <property type="entry name" value="BTB"/>
    <property type="match status" value="1"/>
</dbReference>
<dbReference type="PROSITE" id="PS50097">
    <property type="entry name" value="BTB"/>
    <property type="match status" value="1"/>
</dbReference>
<dbReference type="OrthoDB" id="6359816at2759"/>
<dbReference type="SUPFAM" id="SSF54695">
    <property type="entry name" value="POZ domain"/>
    <property type="match status" value="1"/>
</dbReference>
<organism evidence="2 3">
    <name type="scientific">Lentithecium fluviatile CBS 122367</name>
    <dbReference type="NCBI Taxonomy" id="1168545"/>
    <lineage>
        <taxon>Eukaryota</taxon>
        <taxon>Fungi</taxon>
        <taxon>Dikarya</taxon>
        <taxon>Ascomycota</taxon>
        <taxon>Pezizomycotina</taxon>
        <taxon>Dothideomycetes</taxon>
        <taxon>Pleosporomycetidae</taxon>
        <taxon>Pleosporales</taxon>
        <taxon>Massarineae</taxon>
        <taxon>Lentitheciaceae</taxon>
        <taxon>Lentithecium</taxon>
    </lineage>
</organism>
<evidence type="ECO:0000313" key="3">
    <source>
        <dbReference type="Proteomes" id="UP000799291"/>
    </source>
</evidence>
<dbReference type="PANTHER" id="PTHR47843">
    <property type="entry name" value="BTB DOMAIN-CONTAINING PROTEIN-RELATED"/>
    <property type="match status" value="1"/>
</dbReference>
<keyword evidence="3" id="KW-1185">Reference proteome</keyword>
<dbReference type="Proteomes" id="UP000799291">
    <property type="component" value="Unassembled WGS sequence"/>
</dbReference>
<proteinExistence type="predicted"/>
<accession>A0A6G1ILW4</accession>
<protein>
    <recommendedName>
        <fullName evidence="1">BTB domain-containing protein</fullName>
    </recommendedName>
</protein>
<evidence type="ECO:0000313" key="2">
    <source>
        <dbReference type="EMBL" id="KAF2679212.1"/>
    </source>
</evidence>
<gene>
    <name evidence="2" type="ORF">K458DRAFT_315048</name>
</gene>
<dbReference type="EMBL" id="MU005605">
    <property type="protein sequence ID" value="KAF2679212.1"/>
    <property type="molecule type" value="Genomic_DNA"/>
</dbReference>
<dbReference type="CDD" id="cd18186">
    <property type="entry name" value="BTB_POZ_ZBTB_KLHL-like"/>
    <property type="match status" value="1"/>
</dbReference>
<reference evidence="2" key="1">
    <citation type="journal article" date="2020" name="Stud. Mycol.">
        <title>101 Dothideomycetes genomes: a test case for predicting lifestyles and emergence of pathogens.</title>
        <authorList>
            <person name="Haridas S."/>
            <person name="Albert R."/>
            <person name="Binder M."/>
            <person name="Bloem J."/>
            <person name="Labutti K."/>
            <person name="Salamov A."/>
            <person name="Andreopoulos B."/>
            <person name="Baker S."/>
            <person name="Barry K."/>
            <person name="Bills G."/>
            <person name="Bluhm B."/>
            <person name="Cannon C."/>
            <person name="Castanera R."/>
            <person name="Culley D."/>
            <person name="Daum C."/>
            <person name="Ezra D."/>
            <person name="Gonzalez J."/>
            <person name="Henrissat B."/>
            <person name="Kuo A."/>
            <person name="Liang C."/>
            <person name="Lipzen A."/>
            <person name="Lutzoni F."/>
            <person name="Magnuson J."/>
            <person name="Mondo S."/>
            <person name="Nolan M."/>
            <person name="Ohm R."/>
            <person name="Pangilinan J."/>
            <person name="Park H.-J."/>
            <person name="Ramirez L."/>
            <person name="Alfaro M."/>
            <person name="Sun H."/>
            <person name="Tritt A."/>
            <person name="Yoshinaga Y."/>
            <person name="Zwiers L.-H."/>
            <person name="Turgeon B."/>
            <person name="Goodwin S."/>
            <person name="Spatafora J."/>
            <person name="Crous P."/>
            <person name="Grigoriev I."/>
        </authorList>
    </citation>
    <scope>NUCLEOTIDE SEQUENCE</scope>
    <source>
        <strain evidence="2">CBS 122367</strain>
    </source>
</reference>
<dbReference type="InterPro" id="IPR011333">
    <property type="entry name" value="SKP1/BTB/POZ_sf"/>
</dbReference>
<name>A0A6G1ILW4_9PLEO</name>
<feature type="domain" description="BTB" evidence="1">
    <location>
        <begin position="12"/>
        <end position="79"/>
    </location>
</feature>
<evidence type="ECO:0000259" key="1">
    <source>
        <dbReference type="PROSITE" id="PS50097"/>
    </source>
</evidence>
<sequence length="274" mass="30903">MSPSAFNSGDFSDFTISCGELTFKVHKMVLASCSEFFSACFRFPGKEADDSCINLPEDDPQMVRRMVIFFYHLDYDPTSEQLCNRLSKINHSNGPADLATTAHPRINWWLPGSGFKDAVQPCYYRFDCPCYCPLAEGERTDQPTAPPVNIPPAFSQAQTMIRSGAGVQMASPLTIHASMYALAEKYQSRCLMLRALKKFKDCVHDHWNTPDFIEAVVIGFSSTQSGNRGMRDAILDAFRICVRVDISKIPGMEERLENFDEPCFHLLKSWPIKV</sequence>
<dbReference type="Gene3D" id="3.30.710.10">
    <property type="entry name" value="Potassium Channel Kv1.1, Chain A"/>
    <property type="match status" value="1"/>
</dbReference>
<dbReference type="InterPro" id="IPR000210">
    <property type="entry name" value="BTB/POZ_dom"/>
</dbReference>
<dbReference type="PANTHER" id="PTHR47843:SF5">
    <property type="entry name" value="BTB_POZ DOMAIN PROTEIN"/>
    <property type="match status" value="1"/>
</dbReference>
<dbReference type="AlphaFoldDB" id="A0A6G1ILW4"/>